<feature type="region of interest" description="Disordered" evidence="1">
    <location>
        <begin position="1"/>
        <end position="20"/>
    </location>
</feature>
<evidence type="ECO:0000313" key="2">
    <source>
        <dbReference type="EMBL" id="KAK7476809.1"/>
    </source>
</evidence>
<dbReference type="AlphaFoldDB" id="A0ABD0JP09"/>
<reference evidence="2 3" key="1">
    <citation type="journal article" date="2023" name="Sci. Data">
        <title>Genome assembly of the Korean intertidal mud-creeper Batillaria attramentaria.</title>
        <authorList>
            <person name="Patra A.K."/>
            <person name="Ho P.T."/>
            <person name="Jun S."/>
            <person name="Lee S.J."/>
            <person name="Kim Y."/>
            <person name="Won Y.J."/>
        </authorList>
    </citation>
    <scope>NUCLEOTIDE SEQUENCE [LARGE SCALE GENOMIC DNA]</scope>
    <source>
        <strain evidence="2">Wonlab-2016</strain>
    </source>
</reference>
<protein>
    <submittedName>
        <fullName evidence="2">Uncharacterized protein</fullName>
    </submittedName>
</protein>
<evidence type="ECO:0000313" key="3">
    <source>
        <dbReference type="Proteomes" id="UP001519460"/>
    </source>
</evidence>
<proteinExistence type="predicted"/>
<comment type="caution">
    <text evidence="2">The sequence shown here is derived from an EMBL/GenBank/DDBJ whole genome shotgun (WGS) entry which is preliminary data.</text>
</comment>
<dbReference type="EMBL" id="JACVVK020000365">
    <property type="protein sequence ID" value="KAK7476809.1"/>
    <property type="molecule type" value="Genomic_DNA"/>
</dbReference>
<dbReference type="Proteomes" id="UP001519460">
    <property type="component" value="Unassembled WGS sequence"/>
</dbReference>
<accession>A0ABD0JP09</accession>
<organism evidence="2 3">
    <name type="scientific">Batillaria attramentaria</name>
    <dbReference type="NCBI Taxonomy" id="370345"/>
    <lineage>
        <taxon>Eukaryota</taxon>
        <taxon>Metazoa</taxon>
        <taxon>Spiralia</taxon>
        <taxon>Lophotrochozoa</taxon>
        <taxon>Mollusca</taxon>
        <taxon>Gastropoda</taxon>
        <taxon>Caenogastropoda</taxon>
        <taxon>Sorbeoconcha</taxon>
        <taxon>Cerithioidea</taxon>
        <taxon>Batillariidae</taxon>
        <taxon>Batillaria</taxon>
    </lineage>
</organism>
<name>A0ABD0JP09_9CAEN</name>
<keyword evidence="3" id="KW-1185">Reference proteome</keyword>
<evidence type="ECO:0000256" key="1">
    <source>
        <dbReference type="SAM" id="MobiDB-lite"/>
    </source>
</evidence>
<gene>
    <name evidence="2" type="ORF">BaRGS_00031970</name>
</gene>
<sequence>MTVGPASCADRNPSPRKRSTDHDLLAALPCLRFLTFTTSLKKCDIRMITALSGIYVLSKRTGHDIHSDLWSARVVQDGRSSRVQPPITRHFLCYELHELIADGKGGESPRGIHDSSV</sequence>